<comment type="subcellular location">
    <subcellularLocation>
        <location evidence="1">Cell membrane</location>
        <topology evidence="1">Multi-pass membrane protein</topology>
    </subcellularLocation>
</comment>
<evidence type="ECO:0000313" key="9">
    <source>
        <dbReference type="EMBL" id="XAY03510.1"/>
    </source>
</evidence>
<dbReference type="AlphaFoldDB" id="A0AAU7APE0"/>
<evidence type="ECO:0008006" key="10">
    <source>
        <dbReference type="Google" id="ProtNLM"/>
    </source>
</evidence>
<dbReference type="InterPro" id="IPR010432">
    <property type="entry name" value="RDD"/>
</dbReference>
<dbReference type="GO" id="GO:0005886">
    <property type="term" value="C:plasma membrane"/>
    <property type="evidence" value="ECO:0007669"/>
    <property type="project" value="UniProtKB-SubCell"/>
</dbReference>
<evidence type="ECO:0000259" key="8">
    <source>
        <dbReference type="Pfam" id="PF10708"/>
    </source>
</evidence>
<gene>
    <name evidence="9" type="ORF">DSM112329_00328</name>
</gene>
<evidence type="ECO:0000256" key="6">
    <source>
        <dbReference type="SAM" id="Phobius"/>
    </source>
</evidence>
<dbReference type="PANTHER" id="PTHR36115">
    <property type="entry name" value="PROLINE-RICH ANTIGEN HOMOLOG-RELATED"/>
    <property type="match status" value="1"/>
</dbReference>
<reference evidence="9" key="1">
    <citation type="submission" date="2022-12" db="EMBL/GenBank/DDBJ databases">
        <title>Paraconexibacter alkalitolerans sp. nov. and Baekduia alba sp. nov., isolated from soil and emended description of the genera Paraconexibacter (Chun et al., 2020) and Baekduia (An et al., 2020).</title>
        <authorList>
            <person name="Vieira S."/>
            <person name="Huber K.J."/>
            <person name="Geppert A."/>
            <person name="Wolf J."/>
            <person name="Neumann-Schaal M."/>
            <person name="Muesken M."/>
            <person name="Overmann J."/>
        </authorList>
    </citation>
    <scope>NUCLEOTIDE SEQUENCE</scope>
    <source>
        <strain evidence="9">AEG42_29</strain>
    </source>
</reference>
<feature type="domain" description="RDD" evidence="7">
    <location>
        <begin position="8"/>
        <end position="152"/>
    </location>
</feature>
<keyword evidence="4 6" id="KW-1133">Transmembrane helix</keyword>
<dbReference type="KEGG" id="parq:DSM112329_00328"/>
<dbReference type="RefSeq" id="WP_354700066.1">
    <property type="nucleotide sequence ID" value="NZ_CP114014.1"/>
</dbReference>
<dbReference type="EMBL" id="CP114014">
    <property type="protein sequence ID" value="XAY03510.1"/>
    <property type="molecule type" value="Genomic_DNA"/>
</dbReference>
<keyword evidence="3 6" id="KW-0812">Transmembrane</keyword>
<proteinExistence type="predicted"/>
<dbReference type="InterPro" id="IPR018929">
    <property type="entry name" value="DUF2510"/>
</dbReference>
<protein>
    <recommendedName>
        <fullName evidence="10">RDD family protein</fullName>
    </recommendedName>
</protein>
<feature type="transmembrane region" description="Helical" evidence="6">
    <location>
        <begin position="65"/>
        <end position="86"/>
    </location>
</feature>
<evidence type="ECO:0000259" key="7">
    <source>
        <dbReference type="Pfam" id="PF06271"/>
    </source>
</evidence>
<keyword evidence="2" id="KW-1003">Cell membrane</keyword>
<dbReference type="Pfam" id="PF10708">
    <property type="entry name" value="DUF2510"/>
    <property type="match status" value="1"/>
</dbReference>
<evidence type="ECO:0000256" key="5">
    <source>
        <dbReference type="ARBA" id="ARBA00023136"/>
    </source>
</evidence>
<feature type="transmembrane region" description="Helical" evidence="6">
    <location>
        <begin position="12"/>
        <end position="32"/>
    </location>
</feature>
<evidence type="ECO:0000256" key="3">
    <source>
        <dbReference type="ARBA" id="ARBA00022692"/>
    </source>
</evidence>
<feature type="domain" description="DUF2510" evidence="8">
    <location>
        <begin position="181"/>
        <end position="206"/>
    </location>
</feature>
<sequence length="207" mass="22272">MPEPTRVVGRRVAAFLLDGLLLWVVSITLFVVTADKVPSETISTSSSTLNLEVNDERWLLEGSSATLFGILVGVAWLLYLGVLPGLTGWTPGKLLAGVRVVGKDGGRIGAARGVVRSLTWVVDGFPYFLPGLTGFIVAQSTQRHQRVGDQIASSFVVRAGMAPEAEERHLPASASPASATAGWYADPRGEQRLRYWDGDNWTAHTAE</sequence>
<dbReference type="InterPro" id="IPR051791">
    <property type="entry name" value="Pra-immunoreactive"/>
</dbReference>
<keyword evidence="5 6" id="KW-0472">Membrane</keyword>
<dbReference type="Pfam" id="PF06271">
    <property type="entry name" value="RDD"/>
    <property type="match status" value="1"/>
</dbReference>
<evidence type="ECO:0000256" key="4">
    <source>
        <dbReference type="ARBA" id="ARBA00022989"/>
    </source>
</evidence>
<dbReference type="PANTHER" id="PTHR36115:SF6">
    <property type="entry name" value="PROLINE-RICH ANTIGEN HOMOLOG"/>
    <property type="match status" value="1"/>
</dbReference>
<name>A0AAU7APE0_9ACTN</name>
<evidence type="ECO:0000256" key="2">
    <source>
        <dbReference type="ARBA" id="ARBA00022475"/>
    </source>
</evidence>
<accession>A0AAU7APE0</accession>
<evidence type="ECO:0000256" key="1">
    <source>
        <dbReference type="ARBA" id="ARBA00004651"/>
    </source>
</evidence>
<organism evidence="9">
    <name type="scientific">Paraconexibacter sp. AEG42_29</name>
    <dbReference type="NCBI Taxonomy" id="2997339"/>
    <lineage>
        <taxon>Bacteria</taxon>
        <taxon>Bacillati</taxon>
        <taxon>Actinomycetota</taxon>
        <taxon>Thermoleophilia</taxon>
        <taxon>Solirubrobacterales</taxon>
        <taxon>Paraconexibacteraceae</taxon>
        <taxon>Paraconexibacter</taxon>
    </lineage>
</organism>